<evidence type="ECO:0000256" key="1">
    <source>
        <dbReference type="ARBA" id="ARBA00022801"/>
    </source>
</evidence>
<feature type="binding site" evidence="2">
    <location>
        <position position="141"/>
    </location>
    <ligand>
        <name>Mn(2+)</name>
        <dbReference type="ChEBI" id="CHEBI:29035"/>
        <label>2</label>
    </ligand>
</feature>
<name>A0A1G7MMR2_9BACT</name>
<dbReference type="PIRSF" id="PIRSF005962">
    <property type="entry name" value="Pept_M20D_amidohydro"/>
    <property type="match status" value="1"/>
</dbReference>
<dbReference type="InterPro" id="IPR011650">
    <property type="entry name" value="Peptidase_M20_dimer"/>
</dbReference>
<dbReference type="AlphaFoldDB" id="A0A1G7MMR2"/>
<feature type="signal peptide" evidence="3">
    <location>
        <begin position="1"/>
        <end position="19"/>
    </location>
</feature>
<evidence type="ECO:0000256" key="3">
    <source>
        <dbReference type="SAM" id="SignalP"/>
    </source>
</evidence>
<sequence length="443" mass="46529">MKTFAFALSAALLATSCVAQIPTATLQSDAAAQMPALEKTYLMLHQAPELSRQEEKTSAFVASQLRSLGYQVTDHIGKYEDGKPAFGVVGVLKNGNGPTVLIRTDMDALPVTEETGVAYASKVRAKNAQGEEVGVMQACGHDIHMSAFIGIATELAKHKDAWHGTVLMLGQPAEEVIQGAKAMMADGLYTRFPRPDYVLGMHDFGNIAAGTVGISSGPMMASSDSITVVFHGVGAHGSQPQNSKDPIFMGAEFVTLLQGVVSRQISPQSPGVITVGTFHAGTKNNIIPAEATLGLTVRSYDEATLKKLLDGITNAANAVAVAYGLPADKMPTITHPESTAPTVNDAALTERVRKVAIATLGADKVLPQQAVMGSEDVGFLTDGYKIPMTFFRLGAGDPAKVAEAQKKGVALPDIHSPLYAPDYKPAIETGVVTMTAVAVSLLQ</sequence>
<feature type="binding site" evidence="2">
    <location>
        <position position="415"/>
    </location>
    <ligand>
        <name>Mn(2+)</name>
        <dbReference type="ChEBI" id="CHEBI:29035"/>
        <label>2</label>
    </ligand>
</feature>
<dbReference type="PROSITE" id="PS51257">
    <property type="entry name" value="PROKAR_LIPOPROTEIN"/>
    <property type="match status" value="1"/>
</dbReference>
<keyword evidence="2" id="KW-0464">Manganese</keyword>
<evidence type="ECO:0000256" key="2">
    <source>
        <dbReference type="PIRSR" id="PIRSR005962-1"/>
    </source>
</evidence>
<dbReference type="GO" id="GO:0046872">
    <property type="term" value="F:metal ion binding"/>
    <property type="evidence" value="ECO:0007669"/>
    <property type="project" value="UniProtKB-KW"/>
</dbReference>
<dbReference type="Gene3D" id="3.30.70.360">
    <property type="match status" value="1"/>
</dbReference>
<dbReference type="PANTHER" id="PTHR11014">
    <property type="entry name" value="PEPTIDASE M20 FAMILY MEMBER"/>
    <property type="match status" value="1"/>
</dbReference>
<evidence type="ECO:0000313" key="6">
    <source>
        <dbReference type="Proteomes" id="UP000182427"/>
    </source>
</evidence>
<dbReference type="Gene3D" id="3.40.630.10">
    <property type="entry name" value="Zn peptidases"/>
    <property type="match status" value="1"/>
</dbReference>
<dbReference type="InterPro" id="IPR002933">
    <property type="entry name" value="Peptidase_M20"/>
</dbReference>
<dbReference type="GO" id="GO:0016787">
    <property type="term" value="F:hydrolase activity"/>
    <property type="evidence" value="ECO:0007669"/>
    <property type="project" value="UniProtKB-KW"/>
</dbReference>
<keyword evidence="1 5" id="KW-0378">Hydrolase</keyword>
<evidence type="ECO:0000259" key="4">
    <source>
        <dbReference type="Pfam" id="PF07687"/>
    </source>
</evidence>
<accession>A0A1G7MMR2</accession>
<protein>
    <submittedName>
        <fullName evidence="5">Hippurate hydrolase</fullName>
    </submittedName>
</protein>
<feature type="domain" description="Peptidase M20 dimerisation" evidence="4">
    <location>
        <begin position="225"/>
        <end position="322"/>
    </location>
</feature>
<dbReference type="InterPro" id="IPR017439">
    <property type="entry name" value="Amidohydrolase"/>
</dbReference>
<dbReference type="InterPro" id="IPR036264">
    <property type="entry name" value="Bact_exopeptidase_dim_dom"/>
</dbReference>
<dbReference type="Pfam" id="PF01546">
    <property type="entry name" value="Peptidase_M20"/>
    <property type="match status" value="1"/>
</dbReference>
<organism evidence="5 6">
    <name type="scientific">Terriglobus roseus</name>
    <dbReference type="NCBI Taxonomy" id="392734"/>
    <lineage>
        <taxon>Bacteria</taxon>
        <taxon>Pseudomonadati</taxon>
        <taxon>Acidobacteriota</taxon>
        <taxon>Terriglobia</taxon>
        <taxon>Terriglobales</taxon>
        <taxon>Acidobacteriaceae</taxon>
        <taxon>Terriglobus</taxon>
    </lineage>
</organism>
<feature type="binding site" evidence="2">
    <location>
        <position position="175"/>
    </location>
    <ligand>
        <name>Mn(2+)</name>
        <dbReference type="ChEBI" id="CHEBI:29035"/>
        <label>2</label>
    </ligand>
</feature>
<dbReference type="RefSeq" id="WP_083345729.1">
    <property type="nucleotide sequence ID" value="NZ_LT629690.1"/>
</dbReference>
<reference evidence="6" key="1">
    <citation type="submission" date="2016-10" db="EMBL/GenBank/DDBJ databases">
        <authorList>
            <person name="Varghese N."/>
            <person name="Submissions S."/>
        </authorList>
    </citation>
    <scope>NUCLEOTIDE SEQUENCE [LARGE SCALE GENOMIC DNA]</scope>
    <source>
        <strain evidence="6">GAS232</strain>
    </source>
</reference>
<comment type="cofactor">
    <cofactor evidence="2">
        <name>Mn(2+)</name>
        <dbReference type="ChEBI" id="CHEBI:29035"/>
    </cofactor>
    <text evidence="2">The Mn(2+) ion enhances activity.</text>
</comment>
<dbReference type="EMBL" id="LT629690">
    <property type="protein sequence ID" value="SDF63085.1"/>
    <property type="molecule type" value="Genomic_DNA"/>
</dbReference>
<dbReference type="PANTHER" id="PTHR11014:SF63">
    <property type="entry name" value="METALLOPEPTIDASE, PUTATIVE (AFU_ORTHOLOGUE AFUA_6G09600)-RELATED"/>
    <property type="match status" value="1"/>
</dbReference>
<keyword evidence="2" id="KW-0479">Metal-binding</keyword>
<dbReference type="Proteomes" id="UP000182427">
    <property type="component" value="Chromosome I"/>
</dbReference>
<keyword evidence="6" id="KW-1185">Reference proteome</keyword>
<gene>
    <name evidence="5" type="ORF">SAMN05444167_2853</name>
</gene>
<dbReference type="Pfam" id="PF07687">
    <property type="entry name" value="M20_dimer"/>
    <property type="match status" value="1"/>
</dbReference>
<dbReference type="SUPFAM" id="SSF55031">
    <property type="entry name" value="Bacterial exopeptidase dimerisation domain"/>
    <property type="match status" value="1"/>
</dbReference>
<proteinExistence type="predicted"/>
<feature type="chain" id="PRO_5009241972" evidence="3">
    <location>
        <begin position="20"/>
        <end position="443"/>
    </location>
</feature>
<dbReference type="NCBIfam" id="TIGR01891">
    <property type="entry name" value="amidohydrolases"/>
    <property type="match status" value="1"/>
</dbReference>
<dbReference type="OrthoDB" id="9776731at2"/>
<keyword evidence="3" id="KW-0732">Signal</keyword>
<evidence type="ECO:0000313" key="5">
    <source>
        <dbReference type="EMBL" id="SDF63085.1"/>
    </source>
</evidence>
<feature type="binding site" evidence="2">
    <location>
        <position position="139"/>
    </location>
    <ligand>
        <name>Mn(2+)</name>
        <dbReference type="ChEBI" id="CHEBI:29035"/>
        <label>2</label>
    </ligand>
</feature>
<dbReference type="SUPFAM" id="SSF53187">
    <property type="entry name" value="Zn-dependent exopeptidases"/>
    <property type="match status" value="1"/>
</dbReference>
<feature type="binding site" evidence="2">
    <location>
        <position position="202"/>
    </location>
    <ligand>
        <name>Mn(2+)</name>
        <dbReference type="ChEBI" id="CHEBI:29035"/>
        <label>2</label>
    </ligand>
</feature>